<dbReference type="WBParaSite" id="RSKR_0000223900.1">
    <property type="protein sequence ID" value="RSKR_0000223900.1"/>
    <property type="gene ID" value="RSKR_0000223900"/>
</dbReference>
<dbReference type="Proteomes" id="UP000095286">
    <property type="component" value="Unplaced"/>
</dbReference>
<organism evidence="1 2">
    <name type="scientific">Rhabditophanes sp. KR3021</name>
    <dbReference type="NCBI Taxonomy" id="114890"/>
    <lineage>
        <taxon>Eukaryota</taxon>
        <taxon>Metazoa</taxon>
        <taxon>Ecdysozoa</taxon>
        <taxon>Nematoda</taxon>
        <taxon>Chromadorea</taxon>
        <taxon>Rhabditida</taxon>
        <taxon>Tylenchina</taxon>
        <taxon>Panagrolaimomorpha</taxon>
        <taxon>Strongyloidoidea</taxon>
        <taxon>Alloionematidae</taxon>
        <taxon>Rhabditophanes</taxon>
    </lineage>
</organism>
<accession>A0AC35TMY3</accession>
<evidence type="ECO:0000313" key="1">
    <source>
        <dbReference type="Proteomes" id="UP000095286"/>
    </source>
</evidence>
<evidence type="ECO:0000313" key="2">
    <source>
        <dbReference type="WBParaSite" id="RSKR_0000223900.1"/>
    </source>
</evidence>
<proteinExistence type="predicted"/>
<name>A0AC35TMY3_9BILA</name>
<sequence length="592" mass="67810">MASNFAESIGLAPSSRTDSRKKTAKESDPKKPEGMTRELFSLLKQQGNRQEILSYKQPLPKLGVKLNKASIAVGRRTRKWMWAPFENPCRSDGLRLCHWDRIDRIENKEEYVFAKMNKSLNIPTYTTNEYERFLNNCKAWPKAETDHLFDLARRFDRRWFVMVDKWQYKMPGTNVPTKSLLEMKQRFYDVLNSLNEARDTGAERIYYDTVHEGKRREQYLKLWNRTDEQIEDEKRLLSELKQIETRKKYIEKKHSEIQKKIIERDPISPAGILSSAISPAPTIVARKKVPIKSKIVPVIKGAPPTPKVVTFATSEIQFDVLPIRWTEFKTAGPHARSLEQKLPSNIGLKKTGNIDKIIEYFSLPISVDSHEDSVNEYNALRNEIIVLQEYKSMMMANESNLEGLRNQYIANGKEPFIIPLKYKVVDAKMIQKEDEYGSDGELVNKDLADSLPSTSRTLMSLIDANIVNITHTRKRKSTIPVGFMDTEKSRTRDEVTLKEQVHAYCHDKLLPCVTKQYRGGSFDPSIFPEMGAMGLLGSPYEGYGCSGTSDVGYGLIAREVERIDSGYRSIMSVQTSLVIGPIVEMELSMNII</sequence>
<protein>
    <submittedName>
        <fullName evidence="2">SWR1-complex protein 4</fullName>
    </submittedName>
</protein>
<reference evidence="2" key="1">
    <citation type="submission" date="2016-11" db="UniProtKB">
        <authorList>
            <consortium name="WormBaseParasite"/>
        </authorList>
    </citation>
    <scope>IDENTIFICATION</scope>
    <source>
        <strain evidence="2">KR3021</strain>
    </source>
</reference>